<feature type="binding site" evidence="8">
    <location>
        <position position="66"/>
    </location>
    <ligand>
        <name>[4Fe-4S] cluster</name>
        <dbReference type="ChEBI" id="CHEBI:49883"/>
        <label>2</label>
    </ligand>
</feature>
<dbReference type="NCBIfam" id="TIGR00402">
    <property type="entry name" value="napF"/>
    <property type="match status" value="1"/>
</dbReference>
<evidence type="ECO:0000256" key="8">
    <source>
        <dbReference type="HAMAP-Rule" id="MF_02201"/>
    </source>
</evidence>
<comment type="caution">
    <text evidence="10">The sequence shown here is derived from an EMBL/GenBank/DDBJ whole genome shotgun (WGS) entry which is preliminary data.</text>
</comment>
<feature type="binding site" evidence="8">
    <location>
        <position position="37"/>
    </location>
    <ligand>
        <name>[4Fe-4S] cluster</name>
        <dbReference type="ChEBI" id="CHEBI:49883"/>
        <label>1</label>
    </ligand>
</feature>
<dbReference type="PANTHER" id="PTHR43687">
    <property type="entry name" value="ADENYLYLSULFATE REDUCTASE, BETA SUBUNIT"/>
    <property type="match status" value="1"/>
</dbReference>
<keyword evidence="4 8" id="KW-0677">Repeat</keyword>
<evidence type="ECO:0000313" key="10">
    <source>
        <dbReference type="EMBL" id="KKC98935.1"/>
    </source>
</evidence>
<dbReference type="GO" id="GO:0051539">
    <property type="term" value="F:4 iron, 4 sulfur cluster binding"/>
    <property type="evidence" value="ECO:0007669"/>
    <property type="project" value="UniProtKB-UniRule"/>
</dbReference>
<reference evidence="10 11" key="1">
    <citation type="submission" date="2014-12" db="EMBL/GenBank/DDBJ databases">
        <title>Mercury Reductase activity and rhizosphere competence traits in the genome of root associated Photobacterium halotolerans MELD1.</title>
        <authorList>
            <person name="Mathew D.C."/>
            <person name="Huang C.-C."/>
        </authorList>
    </citation>
    <scope>NUCLEOTIDE SEQUENCE [LARGE SCALE GENOMIC DNA]</scope>
    <source>
        <strain evidence="10 11">MELD1</strain>
    </source>
</reference>
<evidence type="ECO:0000256" key="2">
    <source>
        <dbReference type="ARBA" id="ARBA00022485"/>
    </source>
</evidence>
<dbReference type="FunFam" id="3.30.70.20:FF:000024">
    <property type="entry name" value="Ferredoxin-type protein NapF"/>
    <property type="match status" value="1"/>
</dbReference>
<proteinExistence type="inferred from homology"/>
<feature type="binding site" evidence="8">
    <location>
        <position position="76"/>
    </location>
    <ligand>
        <name>[4Fe-4S] cluster</name>
        <dbReference type="ChEBI" id="CHEBI:49883"/>
        <label>2</label>
    </ligand>
</feature>
<evidence type="ECO:0000256" key="3">
    <source>
        <dbReference type="ARBA" id="ARBA00022723"/>
    </source>
</evidence>
<dbReference type="CDD" id="cd10564">
    <property type="entry name" value="NapF_like"/>
    <property type="match status" value="1"/>
</dbReference>
<feature type="binding site" evidence="8">
    <location>
        <position position="144"/>
    </location>
    <ligand>
        <name>[4Fe-4S] cluster</name>
        <dbReference type="ChEBI" id="CHEBI:49883"/>
        <label>3</label>
    </ligand>
</feature>
<feature type="binding site" evidence="8">
    <location>
        <position position="141"/>
    </location>
    <ligand>
        <name>[4Fe-4S] cluster</name>
        <dbReference type="ChEBI" id="CHEBI:49883"/>
        <label>3</label>
    </ligand>
</feature>
<dbReference type="STRING" id="265726.KY46_15125"/>
<feature type="binding site" evidence="8">
    <location>
        <position position="44"/>
    </location>
    <ligand>
        <name>[4Fe-4S] cluster</name>
        <dbReference type="ChEBI" id="CHEBI:49883"/>
        <label>1</label>
    </ligand>
</feature>
<dbReference type="PROSITE" id="PS51379">
    <property type="entry name" value="4FE4S_FER_2"/>
    <property type="match status" value="3"/>
</dbReference>
<dbReference type="Pfam" id="PF13187">
    <property type="entry name" value="Fer4_9"/>
    <property type="match status" value="1"/>
</dbReference>
<name>A0A0F5V9T5_9GAMM</name>
<protein>
    <recommendedName>
        <fullName evidence="8">Ferredoxin-type protein NapF</fullName>
    </recommendedName>
</protein>
<dbReference type="InterPro" id="IPR050572">
    <property type="entry name" value="Fe-S_Ferredoxin"/>
</dbReference>
<comment type="cofactor">
    <cofactor evidence="8">
        <name>[4Fe-4S] cluster</name>
        <dbReference type="ChEBI" id="CHEBI:49883"/>
    </cofactor>
</comment>
<comment type="subcellular location">
    <subcellularLocation>
        <location evidence="8">Cytoplasm</location>
    </subcellularLocation>
</comment>
<evidence type="ECO:0000256" key="7">
    <source>
        <dbReference type="ARBA" id="ARBA00023014"/>
    </source>
</evidence>
<dbReference type="PROSITE" id="PS00198">
    <property type="entry name" value="4FE4S_FER_1"/>
    <property type="match status" value="1"/>
</dbReference>
<feature type="binding site" evidence="8">
    <location>
        <position position="72"/>
    </location>
    <ligand>
        <name>[4Fe-4S] cluster</name>
        <dbReference type="ChEBI" id="CHEBI:49883"/>
        <label>2</label>
    </ligand>
</feature>
<feature type="binding site" evidence="8">
    <location>
        <position position="138"/>
    </location>
    <ligand>
        <name>[4Fe-4S] cluster</name>
        <dbReference type="ChEBI" id="CHEBI:49883"/>
        <label>3</label>
    </ligand>
</feature>
<feature type="binding site" evidence="8">
    <location>
        <position position="34"/>
    </location>
    <ligand>
        <name>[4Fe-4S] cluster</name>
        <dbReference type="ChEBI" id="CHEBI:49883"/>
        <label>1</label>
    </ligand>
</feature>
<dbReference type="GO" id="GO:0005737">
    <property type="term" value="C:cytoplasm"/>
    <property type="evidence" value="ECO:0007669"/>
    <property type="project" value="UniProtKB-SubCell"/>
</dbReference>
<keyword evidence="5" id="KW-0249">Electron transport</keyword>
<feature type="domain" description="4Fe-4S ferredoxin-type" evidence="9">
    <location>
        <begin position="21"/>
        <end position="54"/>
    </location>
</feature>
<dbReference type="PATRIC" id="fig|265726.11.peg.1287"/>
<dbReference type="Pfam" id="PF00037">
    <property type="entry name" value="Fer4"/>
    <property type="match status" value="1"/>
</dbReference>
<feature type="binding site" evidence="8">
    <location>
        <position position="69"/>
    </location>
    <ligand>
        <name>[4Fe-4S] cluster</name>
        <dbReference type="ChEBI" id="CHEBI:49883"/>
        <label>2</label>
    </ligand>
</feature>
<keyword evidence="7 8" id="KW-0411">Iron-sulfur</keyword>
<dbReference type="AlphaFoldDB" id="A0A0F5V9T5"/>
<comment type="similarity">
    <text evidence="8">Belongs to the NapF family.</text>
</comment>
<dbReference type="InterPro" id="IPR017896">
    <property type="entry name" value="4Fe4S_Fe-S-bd"/>
</dbReference>
<feature type="domain" description="4Fe-4S ferredoxin-type" evidence="9">
    <location>
        <begin position="55"/>
        <end position="86"/>
    </location>
</feature>
<dbReference type="Gene3D" id="3.30.70.20">
    <property type="match status" value="2"/>
</dbReference>
<evidence type="ECO:0000256" key="4">
    <source>
        <dbReference type="ARBA" id="ARBA00022737"/>
    </source>
</evidence>
<organism evidence="10 11">
    <name type="scientific">Photobacterium halotolerans</name>
    <dbReference type="NCBI Taxonomy" id="265726"/>
    <lineage>
        <taxon>Bacteria</taxon>
        <taxon>Pseudomonadati</taxon>
        <taxon>Pseudomonadota</taxon>
        <taxon>Gammaproteobacteria</taxon>
        <taxon>Vibrionales</taxon>
        <taxon>Vibrionaceae</taxon>
        <taxon>Photobacterium</taxon>
    </lineage>
</organism>
<evidence type="ECO:0000256" key="6">
    <source>
        <dbReference type="ARBA" id="ARBA00023004"/>
    </source>
</evidence>
<dbReference type="SUPFAM" id="SSF54862">
    <property type="entry name" value="4Fe-4S ferredoxins"/>
    <property type="match status" value="1"/>
</dbReference>
<dbReference type="HAMAP" id="MF_02201">
    <property type="entry name" value="NapF"/>
    <property type="match status" value="1"/>
</dbReference>
<keyword evidence="8" id="KW-0963">Cytoplasm</keyword>
<keyword evidence="11" id="KW-1185">Reference proteome</keyword>
<keyword evidence="2 8" id="KW-0004">4Fe-4S</keyword>
<dbReference type="InterPro" id="IPR017900">
    <property type="entry name" value="4Fe4S_Fe_S_CS"/>
</dbReference>
<gene>
    <name evidence="8" type="primary">napF</name>
    <name evidence="10" type="ORF">KY46_15125</name>
</gene>
<dbReference type="PANTHER" id="PTHR43687:SF6">
    <property type="entry name" value="L-ASPARTATE SEMIALDEHYDE SULFURTRANSFERASE IRON-SULFUR SUBUNIT"/>
    <property type="match status" value="1"/>
</dbReference>
<feature type="binding site" evidence="8">
    <location>
        <position position="148"/>
    </location>
    <ligand>
        <name>[4Fe-4S] cluster</name>
        <dbReference type="ChEBI" id="CHEBI:49883"/>
        <label>3</label>
    </ligand>
</feature>
<dbReference type="Proteomes" id="UP000033633">
    <property type="component" value="Unassembled WGS sequence"/>
</dbReference>
<dbReference type="InterPro" id="IPR004496">
    <property type="entry name" value="NapF"/>
</dbReference>
<evidence type="ECO:0000259" key="9">
    <source>
        <dbReference type="PROSITE" id="PS51379"/>
    </source>
</evidence>
<dbReference type="GO" id="GO:0046872">
    <property type="term" value="F:metal ion binding"/>
    <property type="evidence" value="ECO:0007669"/>
    <property type="project" value="UniProtKB-KW"/>
</dbReference>
<accession>A0A0F5V9T5</accession>
<keyword evidence="3 8" id="KW-0479">Metal-binding</keyword>
<evidence type="ECO:0000256" key="1">
    <source>
        <dbReference type="ARBA" id="ARBA00022448"/>
    </source>
</evidence>
<evidence type="ECO:0000313" key="11">
    <source>
        <dbReference type="Proteomes" id="UP000033633"/>
    </source>
</evidence>
<evidence type="ECO:0000256" key="5">
    <source>
        <dbReference type="ARBA" id="ARBA00022982"/>
    </source>
</evidence>
<comment type="subunit">
    <text evidence="8">Interacts with the cytoplasmic NapA precursor.</text>
</comment>
<comment type="function">
    <text evidence="8">Could be involved in the maturation of NapA, the catalytic subunit of the periplasmic nitrate reductase, before its export into the periplasm.</text>
</comment>
<feature type="domain" description="4Fe-4S ferredoxin-type" evidence="9">
    <location>
        <begin position="129"/>
        <end position="158"/>
    </location>
</feature>
<feature type="binding site" evidence="8">
    <location>
        <position position="40"/>
    </location>
    <ligand>
        <name>[4Fe-4S] cluster</name>
        <dbReference type="ChEBI" id="CHEBI:49883"/>
        <label>1</label>
    </ligand>
</feature>
<dbReference type="RefSeq" id="WP_046221481.1">
    <property type="nucleotide sequence ID" value="NZ_JWYV01000014.1"/>
</dbReference>
<keyword evidence="1" id="KW-0813">Transport</keyword>
<sequence length="162" mass="17721">MADLARRFWLRRDSAPQAPRLPWMIDDQAFTDQCTRCQACLNACETQIIVQGDGGFPQVDFQRGECTFCYQCAQACPEPLFRPQQELPWQVSIAISSACLAKQGVDCRTCGDACEPLAIRFALQPGKVAQPVVNDADCTGCGACLSVCPTQAIQIQSVTQVE</sequence>
<keyword evidence="6 8" id="KW-0408">Iron</keyword>
<dbReference type="OrthoDB" id="9808559at2"/>
<dbReference type="EMBL" id="JWYV01000014">
    <property type="protein sequence ID" value="KKC98935.1"/>
    <property type="molecule type" value="Genomic_DNA"/>
</dbReference>